<feature type="transmembrane region" description="Helical" evidence="1">
    <location>
        <begin position="89"/>
        <end position="111"/>
    </location>
</feature>
<evidence type="ECO:0000256" key="1">
    <source>
        <dbReference type="SAM" id="Phobius"/>
    </source>
</evidence>
<accession>A0A0G0V771</accession>
<feature type="chain" id="PRO_5002534873" evidence="2">
    <location>
        <begin position="24"/>
        <end position="116"/>
    </location>
</feature>
<comment type="caution">
    <text evidence="3">The sequence shown here is derived from an EMBL/GenBank/DDBJ whole genome shotgun (WGS) entry which is preliminary data.</text>
</comment>
<gene>
    <name evidence="3" type="ORF">UU49_C0040G0006</name>
</gene>
<keyword evidence="1" id="KW-0472">Membrane</keyword>
<organism evidence="3 4">
    <name type="scientific">Candidatus Magasanikbacteria bacterium GW2011_GWC2_41_17</name>
    <dbReference type="NCBI Taxonomy" id="1619048"/>
    <lineage>
        <taxon>Bacteria</taxon>
        <taxon>Candidatus Magasanikiibacteriota</taxon>
    </lineage>
</organism>
<name>A0A0G0V771_9BACT</name>
<evidence type="ECO:0000313" key="4">
    <source>
        <dbReference type="Proteomes" id="UP000034108"/>
    </source>
</evidence>
<evidence type="ECO:0000256" key="2">
    <source>
        <dbReference type="SAM" id="SignalP"/>
    </source>
</evidence>
<dbReference type="Proteomes" id="UP000034108">
    <property type="component" value="Unassembled WGS sequence"/>
</dbReference>
<keyword evidence="1" id="KW-0812">Transmembrane</keyword>
<feature type="transmembrane region" description="Helical" evidence="1">
    <location>
        <begin position="47"/>
        <end position="68"/>
    </location>
</feature>
<proteinExistence type="predicted"/>
<feature type="signal peptide" evidence="2">
    <location>
        <begin position="1"/>
        <end position="23"/>
    </location>
</feature>
<keyword evidence="1" id="KW-1133">Transmembrane helix</keyword>
<reference evidence="3 4" key="1">
    <citation type="journal article" date="2015" name="Nature">
        <title>rRNA introns, odd ribosomes, and small enigmatic genomes across a large radiation of phyla.</title>
        <authorList>
            <person name="Brown C.T."/>
            <person name="Hug L.A."/>
            <person name="Thomas B.C."/>
            <person name="Sharon I."/>
            <person name="Castelle C.J."/>
            <person name="Singh A."/>
            <person name="Wilkins M.J."/>
            <person name="Williams K.H."/>
            <person name="Banfield J.F."/>
        </authorList>
    </citation>
    <scope>NUCLEOTIDE SEQUENCE [LARGE SCALE GENOMIC DNA]</scope>
</reference>
<sequence length="116" mass="12259">MSKTKYIFSSFVLFLFSASAVLADAYGLDDTAGKAGIPTKGSITLKIGTIVGAALSFVGIFFLGLMLYAGFLWMNARGKQEQADKAQDIIVDACIGLAITGAAYIITKFVFQAMGI</sequence>
<keyword evidence="2" id="KW-0732">Signal</keyword>
<dbReference type="EMBL" id="LCAV01000040">
    <property type="protein sequence ID" value="KKR96779.1"/>
    <property type="molecule type" value="Genomic_DNA"/>
</dbReference>
<evidence type="ECO:0000313" key="3">
    <source>
        <dbReference type="EMBL" id="KKR96779.1"/>
    </source>
</evidence>
<dbReference type="AlphaFoldDB" id="A0A0G0V771"/>
<protein>
    <submittedName>
        <fullName evidence="3">Uncharacterized protein</fullName>
    </submittedName>
</protein>